<dbReference type="Proteomes" id="UP000094598">
    <property type="component" value="Chromosome"/>
</dbReference>
<keyword evidence="5" id="KW-0479">Metal-binding</keyword>
<dbReference type="EMBL" id="MIHH01000004">
    <property type="protein sequence ID" value="OIQ09324.1"/>
    <property type="molecule type" value="Genomic_DNA"/>
</dbReference>
<reference evidence="10 13" key="3">
    <citation type="submission" date="2019-05" db="EMBL/GenBank/DDBJ databases">
        <title>Genome sequence of Moorella thermoacetica ATCC 33924.</title>
        <authorList>
            <person name="Poehlein A."/>
            <person name="Bengelsdorf F.R."/>
            <person name="Duerre P."/>
            <person name="Daniel R."/>
        </authorList>
    </citation>
    <scope>NUCLEOTIDE SEQUENCE [LARGE SCALE GENOMIC DNA]</scope>
    <source>
        <strain evidence="10 13">ATCC 33924</strain>
    </source>
</reference>
<dbReference type="PANTHER" id="PTHR45833">
    <property type="entry name" value="METHIONINE SYNTHASE"/>
    <property type="match status" value="1"/>
</dbReference>
<evidence type="ECO:0000313" key="11">
    <source>
        <dbReference type="Proteomes" id="UP000094598"/>
    </source>
</evidence>
<dbReference type="EMBL" id="CP017019">
    <property type="protein sequence ID" value="AOQ23931.1"/>
    <property type="molecule type" value="Genomic_DNA"/>
</dbReference>
<dbReference type="GO" id="GO:0005829">
    <property type="term" value="C:cytosol"/>
    <property type="evidence" value="ECO:0007669"/>
    <property type="project" value="TreeGrafter"/>
</dbReference>
<organism evidence="9 12">
    <name type="scientific">Neomoorella thermoacetica</name>
    <name type="common">Clostridium thermoaceticum</name>
    <dbReference type="NCBI Taxonomy" id="1525"/>
    <lineage>
        <taxon>Bacteria</taxon>
        <taxon>Bacillati</taxon>
        <taxon>Bacillota</taxon>
        <taxon>Clostridia</taxon>
        <taxon>Neomoorellales</taxon>
        <taxon>Neomoorellaceae</taxon>
        <taxon>Neomoorella</taxon>
    </lineage>
</organism>
<gene>
    <name evidence="9" type="primary">acsE_2</name>
    <name evidence="10" type="synonym">acsE_3</name>
    <name evidence="8" type="ORF">Maut_01488</name>
    <name evidence="9" type="ORF">MOOR_10860</name>
    <name evidence="10" type="ORF">MTAT_05660</name>
</gene>
<dbReference type="PATRIC" id="fig|1525.10.peg.1131"/>
<sequence>MLIVGELINTSRKPIKEAIEREDAAYIRDIAVKQAEAGADYIDINCGTLIHNEPEIMAWLVNTVREVVDVPLCIDSPDPRVLETGLKLATSGRPMLNSITAEPDRFEAVLPLAKRFNARVVALCMDNDGIPSTAEKRIEIVRKLVENLTAAGVERGDIYIDPLVKPLSISDQAGLEVLEAVGFIRQAYPDVHIICGLSNVSFGLPNRRILNQVFMVQLMTAGMDSYILDPLDREMMGFYHASRALLGKDPFCAGYLKAHRSGLYRRD</sequence>
<reference evidence="8 11" key="2">
    <citation type="submission" date="2016-08" db="EMBL/GenBank/DDBJ databases">
        <title>Moorella thermoacetica DSM 103132.</title>
        <authorList>
            <person name="Jendresen C.B."/>
            <person name="Redl S.M."/>
            <person name="Jensen T.O."/>
            <person name="Nielsen A.T."/>
        </authorList>
    </citation>
    <scope>NUCLEOTIDE SEQUENCE [LARGE SCALE GENOMIC DNA]</scope>
    <source>
        <strain evidence="8 11">DSM 103132</strain>
    </source>
</reference>
<name>A0A1D7XAU0_NEOTH</name>
<dbReference type="NCBIfam" id="NF005719">
    <property type="entry name" value="PRK07535.1"/>
    <property type="match status" value="1"/>
</dbReference>
<evidence type="ECO:0000313" key="13">
    <source>
        <dbReference type="Proteomes" id="UP000322283"/>
    </source>
</evidence>
<dbReference type="GO" id="GO:0102036">
    <property type="term" value="F:methyltetrahydrofolate:corrinoid/iron-sulfur protein methyltransferase activity"/>
    <property type="evidence" value="ECO:0007669"/>
    <property type="project" value="UniProtKB-EC"/>
</dbReference>
<dbReference type="InterPro" id="IPR050554">
    <property type="entry name" value="Met_Synthase/Corrinoid"/>
</dbReference>
<dbReference type="GO" id="GO:0031419">
    <property type="term" value="F:cobalamin binding"/>
    <property type="evidence" value="ECO:0007669"/>
    <property type="project" value="UniProtKB-KW"/>
</dbReference>
<dbReference type="GO" id="GO:0046872">
    <property type="term" value="F:metal ion binding"/>
    <property type="evidence" value="ECO:0007669"/>
    <property type="project" value="UniProtKB-KW"/>
</dbReference>
<dbReference type="EC" id="2.1.1.258" evidence="9"/>
<proteinExistence type="inferred from homology"/>
<evidence type="ECO:0000256" key="4">
    <source>
        <dbReference type="ARBA" id="ARBA00022679"/>
    </source>
</evidence>
<feature type="domain" description="Pterin-binding" evidence="7">
    <location>
        <begin position="1"/>
        <end position="267"/>
    </location>
</feature>
<dbReference type="Gene3D" id="3.20.20.20">
    <property type="entry name" value="Dihydropteroate synthase-like"/>
    <property type="match status" value="1"/>
</dbReference>
<keyword evidence="4 9" id="KW-0808">Transferase</keyword>
<evidence type="ECO:0000313" key="12">
    <source>
        <dbReference type="Proteomes" id="UP000182743"/>
    </source>
</evidence>
<dbReference type="PANTHER" id="PTHR45833:SF1">
    <property type="entry name" value="METHIONINE SYNTHASE"/>
    <property type="match status" value="1"/>
</dbReference>
<dbReference type="Proteomes" id="UP000322283">
    <property type="component" value="Unassembled WGS sequence"/>
</dbReference>
<evidence type="ECO:0000313" key="9">
    <source>
        <dbReference type="EMBL" id="OIQ09324.1"/>
    </source>
</evidence>
<dbReference type="SUPFAM" id="SSF51717">
    <property type="entry name" value="Dihydropteroate synthetase-like"/>
    <property type="match status" value="1"/>
</dbReference>
<dbReference type="GO" id="GO:0046653">
    <property type="term" value="P:tetrahydrofolate metabolic process"/>
    <property type="evidence" value="ECO:0007669"/>
    <property type="project" value="TreeGrafter"/>
</dbReference>
<reference evidence="9 12" key="1">
    <citation type="submission" date="2016-08" db="EMBL/GenBank/DDBJ databases">
        <title>Genome-based comparison of Moorella thermoacetic strains.</title>
        <authorList>
            <person name="Poehlein A."/>
            <person name="Bengelsdorf F.R."/>
            <person name="Esser C."/>
            <person name="Duerre P."/>
            <person name="Daniel R."/>
        </authorList>
    </citation>
    <scope>NUCLEOTIDE SEQUENCE [LARGE SCALE GENOMIC DNA]</scope>
    <source>
        <strain evidence="9 12">DSM 11768</strain>
    </source>
</reference>
<dbReference type="GO" id="GO:0032259">
    <property type="term" value="P:methylation"/>
    <property type="evidence" value="ECO:0007669"/>
    <property type="project" value="UniProtKB-KW"/>
</dbReference>
<evidence type="ECO:0000256" key="2">
    <source>
        <dbReference type="ARBA" id="ARBA00022603"/>
    </source>
</evidence>
<evidence type="ECO:0000259" key="7">
    <source>
        <dbReference type="PROSITE" id="PS50972"/>
    </source>
</evidence>
<protein>
    <submittedName>
        <fullName evidence="9">5-methyltetrahydrofolate:corrinoid/iron-sulfur protein co-methyltransferase</fullName>
        <ecNumber evidence="9">2.1.1.258</ecNumber>
    </submittedName>
</protein>
<evidence type="ECO:0000256" key="6">
    <source>
        <dbReference type="ARBA" id="ARBA00023285"/>
    </source>
</evidence>
<evidence type="ECO:0000313" key="8">
    <source>
        <dbReference type="EMBL" id="AOQ23931.1"/>
    </source>
</evidence>
<keyword evidence="13" id="KW-1185">Reference proteome</keyword>
<evidence type="ECO:0000256" key="5">
    <source>
        <dbReference type="ARBA" id="ARBA00022723"/>
    </source>
</evidence>
<dbReference type="GO" id="GO:0050667">
    <property type="term" value="P:homocysteine metabolic process"/>
    <property type="evidence" value="ECO:0007669"/>
    <property type="project" value="TreeGrafter"/>
</dbReference>
<evidence type="ECO:0000256" key="1">
    <source>
        <dbReference type="ARBA" id="ARBA00010398"/>
    </source>
</evidence>
<keyword evidence="3" id="KW-0846">Cobalamin</keyword>
<keyword evidence="2 9" id="KW-0489">Methyltransferase</keyword>
<dbReference type="RefSeq" id="WP_069589488.1">
    <property type="nucleotide sequence ID" value="NZ_CP017019.1"/>
</dbReference>
<dbReference type="InterPro" id="IPR000489">
    <property type="entry name" value="Pterin-binding_dom"/>
</dbReference>
<dbReference type="PROSITE" id="PS50972">
    <property type="entry name" value="PTERIN_BINDING"/>
    <property type="match status" value="1"/>
</dbReference>
<keyword evidence="6" id="KW-0170">Cobalt</keyword>
<evidence type="ECO:0000256" key="3">
    <source>
        <dbReference type="ARBA" id="ARBA00022628"/>
    </source>
</evidence>
<dbReference type="EMBL" id="VCDX01000002">
    <property type="protein sequence ID" value="TYL14335.1"/>
    <property type="molecule type" value="Genomic_DNA"/>
</dbReference>
<dbReference type="Proteomes" id="UP000182743">
    <property type="component" value="Unassembled WGS sequence"/>
</dbReference>
<dbReference type="GO" id="GO:0008705">
    <property type="term" value="F:methionine synthase activity"/>
    <property type="evidence" value="ECO:0007669"/>
    <property type="project" value="TreeGrafter"/>
</dbReference>
<comment type="similarity">
    <text evidence="1">Belongs to the vitamin-B12 dependent methionine synthase family.</text>
</comment>
<evidence type="ECO:0000313" key="10">
    <source>
        <dbReference type="EMBL" id="TYL14335.1"/>
    </source>
</evidence>
<dbReference type="Pfam" id="PF00809">
    <property type="entry name" value="Pterin_bind"/>
    <property type="match status" value="1"/>
</dbReference>
<accession>A0A1D7XAU0</accession>
<dbReference type="InterPro" id="IPR011005">
    <property type="entry name" value="Dihydropteroate_synth-like_sf"/>
</dbReference>
<dbReference type="AlphaFoldDB" id="A0A1D7XAU0"/>